<sequence length="473" mass="53761">ICGWNRKKKHILAPNVVAFTRRFNQVSFWLVREILTAQTLKIRAEILSHFVKIAKKLLELNNLHSMVSIVSALQSAPIFRLSKTWALISRKDKATFDKLDFLTSKEQNYTRMREYISSLKMVPCIPYLGIYLLDMIYIDSAYPASGSIIETEQRTNQMNNLLRVISDMQMSCSYDHLVTLPHVQKYLMSVRYIEELQKFVEDDNFKLSLKIEPGNSSPHMASSKEDIAEVSFSMRYSRRPTCPDATVGVRMPTPPPSRHRKSHSVGNKYFGMVESKSATFPAEKPRHLLDDSFLESQSPTRNQPNISLVSNGASVGNNMTLLYSNILLFHSNSSAAVEPGRGLGAAGGPTMEGPLKRKTLLKQGRKPKLSSWTRYWITLCGSTLTFYGAKALRGKERKHYKSTPCKKVSVLGWMVVLPDDPTRPNIFQLNDADKGNVYKFQTGSRFSAILWHKHLEDACRSNRPQVHLQSFHI</sequence>
<reference evidence="6" key="1">
    <citation type="submission" date="2025-08" db="UniProtKB">
        <authorList>
            <consortium name="Ensembl"/>
        </authorList>
    </citation>
    <scope>IDENTIFICATION</scope>
</reference>
<dbReference type="PROSITE" id="PS50009">
    <property type="entry name" value="RASGEF_CAT"/>
    <property type="match status" value="1"/>
</dbReference>
<dbReference type="SUPFAM" id="SSF48366">
    <property type="entry name" value="Ras GEF"/>
    <property type="match status" value="1"/>
</dbReference>
<feature type="region of interest" description="Disordered" evidence="3">
    <location>
        <begin position="243"/>
        <end position="264"/>
    </location>
</feature>
<dbReference type="Proteomes" id="UP000694621">
    <property type="component" value="Unplaced"/>
</dbReference>
<evidence type="ECO:0000313" key="6">
    <source>
        <dbReference type="Ensembl" id="ENSAMXP00005013722.1"/>
    </source>
</evidence>
<dbReference type="GO" id="GO:0007265">
    <property type="term" value="P:Ras protein signal transduction"/>
    <property type="evidence" value="ECO:0007669"/>
    <property type="project" value="TreeGrafter"/>
</dbReference>
<evidence type="ECO:0000313" key="7">
    <source>
        <dbReference type="Proteomes" id="UP000694621"/>
    </source>
</evidence>
<dbReference type="PANTHER" id="PTHR23113:SF167">
    <property type="entry name" value="RAS-SPECIFIC GUANINE NUCLEOTIDE-RELEASING FACTOR RALGPS1"/>
    <property type="match status" value="1"/>
</dbReference>
<dbReference type="GO" id="GO:0005085">
    <property type="term" value="F:guanyl-nucleotide exchange factor activity"/>
    <property type="evidence" value="ECO:0007669"/>
    <property type="project" value="UniProtKB-KW"/>
</dbReference>
<dbReference type="InterPro" id="IPR023578">
    <property type="entry name" value="Ras_GEF_dom_sf"/>
</dbReference>
<dbReference type="SUPFAM" id="SSF50729">
    <property type="entry name" value="PH domain-like"/>
    <property type="match status" value="1"/>
</dbReference>
<organism evidence="6 7">
    <name type="scientific">Astyanax mexicanus</name>
    <name type="common">Blind cave fish</name>
    <name type="synonym">Astyanax fasciatus mexicanus</name>
    <dbReference type="NCBI Taxonomy" id="7994"/>
    <lineage>
        <taxon>Eukaryota</taxon>
        <taxon>Metazoa</taxon>
        <taxon>Chordata</taxon>
        <taxon>Craniata</taxon>
        <taxon>Vertebrata</taxon>
        <taxon>Euteleostomi</taxon>
        <taxon>Actinopterygii</taxon>
        <taxon>Neopterygii</taxon>
        <taxon>Teleostei</taxon>
        <taxon>Ostariophysi</taxon>
        <taxon>Characiformes</taxon>
        <taxon>Characoidei</taxon>
        <taxon>Acestrorhamphidae</taxon>
        <taxon>Acestrorhamphinae</taxon>
        <taxon>Astyanax</taxon>
    </lineage>
</organism>
<dbReference type="SMART" id="SM00147">
    <property type="entry name" value="RasGEF"/>
    <property type="match status" value="1"/>
</dbReference>
<dbReference type="Pfam" id="PF00169">
    <property type="entry name" value="PH"/>
    <property type="match status" value="1"/>
</dbReference>
<dbReference type="InterPro" id="IPR008937">
    <property type="entry name" value="Ras-like_GEF"/>
</dbReference>
<dbReference type="Gene3D" id="2.30.29.30">
    <property type="entry name" value="Pleckstrin-homology domain (PH domain)/Phosphotyrosine-binding domain (PTB)"/>
    <property type="match status" value="1"/>
</dbReference>
<dbReference type="Ensembl" id="ENSAMXT00005015197.1">
    <property type="protein sequence ID" value="ENSAMXP00005013722.1"/>
    <property type="gene ID" value="ENSAMXG00005006512.1"/>
</dbReference>
<keyword evidence="1 2" id="KW-0344">Guanine-nucleotide releasing factor</keyword>
<dbReference type="GO" id="GO:0005886">
    <property type="term" value="C:plasma membrane"/>
    <property type="evidence" value="ECO:0007669"/>
    <property type="project" value="TreeGrafter"/>
</dbReference>
<dbReference type="PROSITE" id="PS50003">
    <property type="entry name" value="PH_DOMAIN"/>
    <property type="match status" value="1"/>
</dbReference>
<dbReference type="PANTHER" id="PTHR23113">
    <property type="entry name" value="GUANINE NUCLEOTIDE EXCHANGE FACTOR"/>
    <property type="match status" value="1"/>
</dbReference>
<feature type="domain" description="PH" evidence="4">
    <location>
        <begin position="348"/>
        <end position="460"/>
    </location>
</feature>
<dbReference type="InterPro" id="IPR001895">
    <property type="entry name" value="RASGEF_cat_dom"/>
</dbReference>
<dbReference type="InterPro" id="IPR001849">
    <property type="entry name" value="PH_domain"/>
</dbReference>
<proteinExistence type="predicted"/>
<dbReference type="InterPro" id="IPR036964">
    <property type="entry name" value="RASGEF_cat_dom_sf"/>
</dbReference>
<protein>
    <submittedName>
        <fullName evidence="6">Ral GEF with PH domain and SH3 binding motif 1</fullName>
    </submittedName>
</protein>
<feature type="domain" description="Ras-GEF" evidence="5">
    <location>
        <begin position="1"/>
        <end position="214"/>
    </location>
</feature>
<accession>A0A8B9HIN0</accession>
<evidence type="ECO:0000259" key="5">
    <source>
        <dbReference type="PROSITE" id="PS50009"/>
    </source>
</evidence>
<dbReference type="InterPro" id="IPR011993">
    <property type="entry name" value="PH-like_dom_sf"/>
</dbReference>
<dbReference type="AlphaFoldDB" id="A0A8B9HIN0"/>
<dbReference type="Pfam" id="PF00617">
    <property type="entry name" value="RasGEF"/>
    <property type="match status" value="1"/>
</dbReference>
<evidence type="ECO:0000259" key="4">
    <source>
        <dbReference type="PROSITE" id="PS50003"/>
    </source>
</evidence>
<evidence type="ECO:0000256" key="1">
    <source>
        <dbReference type="ARBA" id="ARBA00022658"/>
    </source>
</evidence>
<evidence type="ECO:0000256" key="3">
    <source>
        <dbReference type="SAM" id="MobiDB-lite"/>
    </source>
</evidence>
<evidence type="ECO:0000256" key="2">
    <source>
        <dbReference type="PROSITE-ProRule" id="PRU00168"/>
    </source>
</evidence>
<name>A0A8B9HIN0_ASTMX</name>
<dbReference type="CDD" id="cd13310">
    <property type="entry name" value="PH_RalGPS1_2"/>
    <property type="match status" value="1"/>
</dbReference>
<dbReference type="SMART" id="SM00233">
    <property type="entry name" value="PH"/>
    <property type="match status" value="1"/>
</dbReference>
<dbReference type="Gene3D" id="1.10.840.10">
    <property type="entry name" value="Ras guanine-nucleotide exchange factors catalytic domain"/>
    <property type="match status" value="1"/>
</dbReference>